<dbReference type="InterPro" id="IPR026983">
    <property type="entry name" value="DHC"/>
</dbReference>
<dbReference type="PANTHER" id="PTHR45703">
    <property type="entry name" value="DYNEIN HEAVY CHAIN"/>
    <property type="match status" value="1"/>
</dbReference>
<dbReference type="Gene3D" id="1.20.920.60">
    <property type="match status" value="2"/>
</dbReference>
<sequence>MRTFTEQDLGEVKTLGNPPQLVKDMLTATCLLLGYTEQEAKDWRSVIKILSGRGKDSLKARCDAVQVDQIPLEAGLTAKKYLGDVTVEKMCKISMSASKICGWTTSVKLTNAVPTLAADPKPHRNLKMRTFSEGDITEVKSLSKPPQLVKDVLTATCLLLGYTEQEAKEWRIVQRIVSGKGKDSLKARCDAVQVDQIPLEAGLTAKKYLGDVTVEKMCKISRAASNICGWTIDVTEQVVQKGGAEQAGATPQSAKDDTEKIKPTLWNAFERLEKVPVCVWQTRHVTDEVFQKGGSEQAAGGKTESQ</sequence>
<evidence type="ECO:0000313" key="1">
    <source>
        <dbReference type="EMBL" id="KAK7504549.1"/>
    </source>
</evidence>
<dbReference type="AlphaFoldDB" id="A0ABD0LZU7"/>
<dbReference type="Proteomes" id="UP001519460">
    <property type="component" value="Unassembled WGS sequence"/>
</dbReference>
<keyword evidence="2" id="KW-1185">Reference proteome</keyword>
<comment type="caution">
    <text evidence="1">The sequence shown here is derived from an EMBL/GenBank/DDBJ whole genome shotgun (WGS) entry which is preliminary data.</text>
</comment>
<gene>
    <name evidence="1" type="ORF">BaRGS_00004035</name>
</gene>
<reference evidence="1 2" key="1">
    <citation type="journal article" date="2023" name="Sci. Data">
        <title>Genome assembly of the Korean intertidal mud-creeper Batillaria attramentaria.</title>
        <authorList>
            <person name="Patra A.K."/>
            <person name="Ho P.T."/>
            <person name="Jun S."/>
            <person name="Lee S.J."/>
            <person name="Kim Y."/>
            <person name="Won Y.J."/>
        </authorList>
    </citation>
    <scope>NUCLEOTIDE SEQUENCE [LARGE SCALE GENOMIC DNA]</scope>
    <source>
        <strain evidence="1">Wonlab-2016</strain>
    </source>
</reference>
<evidence type="ECO:0000313" key="2">
    <source>
        <dbReference type="Proteomes" id="UP001519460"/>
    </source>
</evidence>
<accession>A0ABD0LZU7</accession>
<proteinExistence type="predicted"/>
<organism evidence="1 2">
    <name type="scientific">Batillaria attramentaria</name>
    <dbReference type="NCBI Taxonomy" id="370345"/>
    <lineage>
        <taxon>Eukaryota</taxon>
        <taxon>Metazoa</taxon>
        <taxon>Spiralia</taxon>
        <taxon>Lophotrochozoa</taxon>
        <taxon>Mollusca</taxon>
        <taxon>Gastropoda</taxon>
        <taxon>Caenogastropoda</taxon>
        <taxon>Sorbeoconcha</taxon>
        <taxon>Cerithioidea</taxon>
        <taxon>Batillariidae</taxon>
        <taxon>Batillaria</taxon>
    </lineage>
</organism>
<protein>
    <recommendedName>
        <fullName evidence="3">Nucleoprotein</fullName>
    </recommendedName>
</protein>
<dbReference type="EMBL" id="JACVVK020000014">
    <property type="protein sequence ID" value="KAK7504549.1"/>
    <property type="molecule type" value="Genomic_DNA"/>
</dbReference>
<evidence type="ECO:0008006" key="3">
    <source>
        <dbReference type="Google" id="ProtNLM"/>
    </source>
</evidence>
<name>A0ABD0LZU7_9CAEN</name>